<dbReference type="AlphaFoldDB" id="A0A0W0ZXZ4"/>
<name>A0A0W0ZXZ4_9GAMM</name>
<gene>
    <name evidence="1" type="ORF">Ltuc_1814</name>
</gene>
<dbReference type="Proteomes" id="UP000054693">
    <property type="component" value="Unassembled WGS sequence"/>
</dbReference>
<accession>A0A0W0ZXZ4</accession>
<proteinExistence type="predicted"/>
<sequence length="276" mass="31846">MDDPFSALSNAVESVFHLVKPRSNGKYIYSEIQGLKEALDNYRQHSEKTTFIGLVKALGAALYLFEKWRINFEPIKSSVDALASQHQMPAINWDKYLTHPKVSPRFQFGDQQGEEFISWLKSISKKAFMQQENGIIAMLIAYSEYDGFSDKLTTHLQNHPEFLLHLILESKENFIEISSSRLILHLTHKQIAQAIIHYLPELLQEHPDPFVQVEQLVARLNVILTHGCGISTLLRNSEAKAILDSSEFFQIYQSEQYKNRQAYPLFVEDEYSKPQI</sequence>
<protein>
    <submittedName>
        <fullName evidence="1">Uncharacterized protein</fullName>
    </submittedName>
</protein>
<reference evidence="1 2" key="1">
    <citation type="submission" date="2015-11" db="EMBL/GenBank/DDBJ databases">
        <title>Genomic analysis of 38 Legionella species identifies large and diverse effector repertoires.</title>
        <authorList>
            <person name="Burstein D."/>
            <person name="Amaro F."/>
            <person name="Zusman T."/>
            <person name="Lifshitz Z."/>
            <person name="Cohen O."/>
            <person name="Gilbert J.A."/>
            <person name="Pupko T."/>
            <person name="Shuman H.A."/>
            <person name="Segal G."/>
        </authorList>
    </citation>
    <scope>NUCLEOTIDE SEQUENCE [LARGE SCALE GENOMIC DNA]</scope>
    <source>
        <strain evidence="1 2">ATCC 49180</strain>
    </source>
</reference>
<dbReference type="PATRIC" id="fig|40335.7.peg.1926"/>
<dbReference type="EMBL" id="LNZA01000001">
    <property type="protein sequence ID" value="KTD73967.1"/>
    <property type="molecule type" value="Genomic_DNA"/>
</dbReference>
<evidence type="ECO:0000313" key="1">
    <source>
        <dbReference type="EMBL" id="KTD73967.1"/>
    </source>
</evidence>
<dbReference type="OrthoDB" id="5651381at2"/>
<keyword evidence="2" id="KW-1185">Reference proteome</keyword>
<comment type="caution">
    <text evidence="1">The sequence shown here is derived from an EMBL/GenBank/DDBJ whole genome shotgun (WGS) entry which is preliminary data.</text>
</comment>
<dbReference type="RefSeq" id="WP_058520955.1">
    <property type="nucleotide sequence ID" value="NZ_CAAAIP010000009.1"/>
</dbReference>
<evidence type="ECO:0000313" key="2">
    <source>
        <dbReference type="Proteomes" id="UP000054693"/>
    </source>
</evidence>
<dbReference type="STRING" id="40335.Ltuc_1814"/>
<organism evidence="1 2">
    <name type="scientific">Legionella tucsonensis</name>
    <dbReference type="NCBI Taxonomy" id="40335"/>
    <lineage>
        <taxon>Bacteria</taxon>
        <taxon>Pseudomonadati</taxon>
        <taxon>Pseudomonadota</taxon>
        <taxon>Gammaproteobacteria</taxon>
        <taxon>Legionellales</taxon>
        <taxon>Legionellaceae</taxon>
        <taxon>Legionella</taxon>
    </lineage>
</organism>